<evidence type="ECO:0000313" key="4">
    <source>
        <dbReference type="EMBL" id="RCJ22028.1"/>
    </source>
</evidence>
<dbReference type="AlphaFoldDB" id="A0A367QCX0"/>
<evidence type="ECO:0000259" key="3">
    <source>
        <dbReference type="PROSITE" id="PS50914"/>
    </source>
</evidence>
<keyword evidence="2" id="KW-0732">Signal</keyword>
<name>A0A367QCX0_9NOSO</name>
<comment type="caution">
    <text evidence="4">The sequence shown here is derived from an EMBL/GenBank/DDBJ whole genome shotgun (WGS) entry which is preliminary data.</text>
</comment>
<organism evidence="4 5">
    <name type="scientific">Nostoc minutum NIES-26</name>
    <dbReference type="NCBI Taxonomy" id="1844469"/>
    <lineage>
        <taxon>Bacteria</taxon>
        <taxon>Bacillati</taxon>
        <taxon>Cyanobacteriota</taxon>
        <taxon>Cyanophyceae</taxon>
        <taxon>Nostocales</taxon>
        <taxon>Nostocaceae</taxon>
        <taxon>Nostoc</taxon>
    </lineage>
</organism>
<dbReference type="InterPro" id="IPR007055">
    <property type="entry name" value="BON_dom"/>
</dbReference>
<protein>
    <submittedName>
        <fullName evidence="4">Transporter</fullName>
    </submittedName>
</protein>
<evidence type="ECO:0000256" key="2">
    <source>
        <dbReference type="SAM" id="SignalP"/>
    </source>
</evidence>
<proteinExistence type="predicted"/>
<evidence type="ECO:0000313" key="5">
    <source>
        <dbReference type="Proteomes" id="UP000252107"/>
    </source>
</evidence>
<gene>
    <name evidence="4" type="ORF">A6770_05080</name>
</gene>
<feature type="compositionally biased region" description="Basic and acidic residues" evidence="1">
    <location>
        <begin position="55"/>
        <end position="72"/>
    </location>
</feature>
<feature type="compositionally biased region" description="Polar residues" evidence="1">
    <location>
        <begin position="23"/>
        <end position="37"/>
    </location>
</feature>
<feature type="chain" id="PRO_5016768445" evidence="2">
    <location>
        <begin position="20"/>
        <end position="157"/>
    </location>
</feature>
<accession>A0A367QCX0</accession>
<keyword evidence="5" id="KW-1185">Reference proteome</keyword>
<dbReference type="PROSITE" id="PS50914">
    <property type="entry name" value="BON"/>
    <property type="match status" value="1"/>
</dbReference>
<dbReference type="Proteomes" id="UP000252107">
    <property type="component" value="Unassembled WGS sequence"/>
</dbReference>
<evidence type="ECO:0000256" key="1">
    <source>
        <dbReference type="SAM" id="MobiDB-lite"/>
    </source>
</evidence>
<dbReference type="Pfam" id="PF04972">
    <property type="entry name" value="BON"/>
    <property type="match status" value="1"/>
</dbReference>
<dbReference type="PROSITE" id="PS51257">
    <property type="entry name" value="PROKAR_LIPOPROTEIN"/>
    <property type="match status" value="1"/>
</dbReference>
<feature type="region of interest" description="Disordered" evidence="1">
    <location>
        <begin position="22"/>
        <end position="95"/>
    </location>
</feature>
<feature type="compositionally biased region" description="Basic and acidic residues" evidence="1">
    <location>
        <begin position="79"/>
        <end position="95"/>
    </location>
</feature>
<sequence>MQKLTPFLISCLLVFGAAACENPSKTSESAPNNSNEAAQAPNVKATEAAQQDAQSEVRRRQLNEDIRAREQRSNVTGGDTDRAKGDLASEVRSKLEANIPNGQLTVDAAKDGTVTVGGTVTNQQQLAKIEPLSKEIKGVKNVVVKATVAQPTNENKP</sequence>
<dbReference type="EMBL" id="LXQD01000328">
    <property type="protein sequence ID" value="RCJ22028.1"/>
    <property type="molecule type" value="Genomic_DNA"/>
</dbReference>
<feature type="signal peptide" evidence="2">
    <location>
        <begin position="1"/>
        <end position="19"/>
    </location>
</feature>
<reference evidence="4" key="1">
    <citation type="submission" date="2016-04" db="EMBL/GenBank/DDBJ databases">
        <authorList>
            <person name="Tabuchi Yagui T.R."/>
        </authorList>
    </citation>
    <scope>NUCLEOTIDE SEQUENCE [LARGE SCALE GENOMIC DNA]</scope>
    <source>
        <strain evidence="4">NIES-26</strain>
    </source>
</reference>
<feature type="domain" description="BON" evidence="3">
    <location>
        <begin position="79"/>
        <end position="150"/>
    </location>
</feature>